<reference evidence="1" key="1">
    <citation type="submission" date="2023-10" db="EMBL/GenBank/DDBJ databases">
        <authorList>
            <person name="Rodriguez Cubillos JULIANA M."/>
            <person name="De Vega J."/>
        </authorList>
    </citation>
    <scope>NUCLEOTIDE SEQUENCE</scope>
</reference>
<gene>
    <name evidence="1" type="ORF">MILVUS5_LOCUS3879</name>
</gene>
<dbReference type="Proteomes" id="UP001177021">
    <property type="component" value="Unassembled WGS sequence"/>
</dbReference>
<evidence type="ECO:0000313" key="2">
    <source>
        <dbReference type="Proteomes" id="UP001177021"/>
    </source>
</evidence>
<name>A0ACB0IKA2_TRIPR</name>
<protein>
    <submittedName>
        <fullName evidence="1">Uncharacterized protein</fullName>
    </submittedName>
</protein>
<accession>A0ACB0IKA2</accession>
<organism evidence="1 2">
    <name type="scientific">Trifolium pratense</name>
    <name type="common">Red clover</name>
    <dbReference type="NCBI Taxonomy" id="57577"/>
    <lineage>
        <taxon>Eukaryota</taxon>
        <taxon>Viridiplantae</taxon>
        <taxon>Streptophyta</taxon>
        <taxon>Embryophyta</taxon>
        <taxon>Tracheophyta</taxon>
        <taxon>Spermatophyta</taxon>
        <taxon>Magnoliopsida</taxon>
        <taxon>eudicotyledons</taxon>
        <taxon>Gunneridae</taxon>
        <taxon>Pentapetalae</taxon>
        <taxon>rosids</taxon>
        <taxon>fabids</taxon>
        <taxon>Fabales</taxon>
        <taxon>Fabaceae</taxon>
        <taxon>Papilionoideae</taxon>
        <taxon>50 kb inversion clade</taxon>
        <taxon>NPAAA clade</taxon>
        <taxon>Hologalegina</taxon>
        <taxon>IRL clade</taxon>
        <taxon>Trifolieae</taxon>
        <taxon>Trifolium</taxon>
    </lineage>
</organism>
<proteinExistence type="predicted"/>
<dbReference type="EMBL" id="CASHSV030000001">
    <property type="protein sequence ID" value="CAJ2632605.1"/>
    <property type="molecule type" value="Genomic_DNA"/>
</dbReference>
<evidence type="ECO:0000313" key="1">
    <source>
        <dbReference type="EMBL" id="CAJ2632605.1"/>
    </source>
</evidence>
<sequence>MHLLDLISVQSNTPIHLHCFSTPHANFPNPNPSRSSGILIEEDIFVFPVIDDDIYHHHQTIHISYLIIQLKLGLVQVKGLSSQEFAARNDLVLSLPERIQAIPDGTPAAPKQTGGCGASASRPEIKFDSDGRFEDGYFEQTKESSQFREEYEMPKMKQDQGLDVIAEGLDTLKNMAHDMNEEFDKQVPLMDEIDTKVDKASSDLKYTNVKLKDTVTQLRSSRNFCVDIVLLIIILGIAAYLYKPHHAQLLF</sequence>
<comment type="caution">
    <text evidence="1">The sequence shown here is derived from an EMBL/GenBank/DDBJ whole genome shotgun (WGS) entry which is preliminary data.</text>
</comment>
<keyword evidence="2" id="KW-1185">Reference proteome</keyword>